<dbReference type="EMBL" id="AVOT02034583">
    <property type="protein sequence ID" value="MBW0528726.1"/>
    <property type="molecule type" value="Genomic_DNA"/>
</dbReference>
<dbReference type="AlphaFoldDB" id="A0A9Q3F1J9"/>
<evidence type="ECO:0000313" key="2">
    <source>
        <dbReference type="EMBL" id="MBW0528726.1"/>
    </source>
</evidence>
<dbReference type="Proteomes" id="UP000765509">
    <property type="component" value="Unassembled WGS sequence"/>
</dbReference>
<feature type="region of interest" description="Disordered" evidence="1">
    <location>
        <begin position="119"/>
        <end position="189"/>
    </location>
</feature>
<organism evidence="2 3">
    <name type="scientific">Austropuccinia psidii MF-1</name>
    <dbReference type="NCBI Taxonomy" id="1389203"/>
    <lineage>
        <taxon>Eukaryota</taxon>
        <taxon>Fungi</taxon>
        <taxon>Dikarya</taxon>
        <taxon>Basidiomycota</taxon>
        <taxon>Pucciniomycotina</taxon>
        <taxon>Pucciniomycetes</taxon>
        <taxon>Pucciniales</taxon>
        <taxon>Sphaerophragmiaceae</taxon>
        <taxon>Austropuccinia</taxon>
    </lineage>
</organism>
<feature type="compositionally biased region" description="Basic residues" evidence="1">
    <location>
        <begin position="164"/>
        <end position="176"/>
    </location>
</feature>
<sequence>MEDAKSSTSSQRLASTFDTLIESPGAEIIANAVVRPESLSTGNNRDIPVSVQELVYGRKTAIVGNSPKSLHRNHELISSRKTFMGPEKTKELMKGWTPMSCNGQVQQINSWLKNQSMLSEDQKKKFSQGKENSPVEALQASTSKNPPQPVLNKPKQAPKTIQSGKKKAKGKGKPRWNKPYPQNYRSPKK</sequence>
<reference evidence="2" key="1">
    <citation type="submission" date="2021-03" db="EMBL/GenBank/DDBJ databases">
        <title>Draft genome sequence of rust myrtle Austropuccinia psidii MF-1, a brazilian biotype.</title>
        <authorList>
            <person name="Quecine M.C."/>
            <person name="Pachon D.M.R."/>
            <person name="Bonatelli M.L."/>
            <person name="Correr F.H."/>
            <person name="Franceschini L.M."/>
            <person name="Leite T.F."/>
            <person name="Margarido G.R.A."/>
            <person name="Almeida C.A."/>
            <person name="Ferrarezi J.A."/>
            <person name="Labate C.A."/>
        </authorList>
    </citation>
    <scope>NUCLEOTIDE SEQUENCE</scope>
    <source>
        <strain evidence="2">MF-1</strain>
    </source>
</reference>
<evidence type="ECO:0000256" key="1">
    <source>
        <dbReference type="SAM" id="MobiDB-lite"/>
    </source>
</evidence>
<gene>
    <name evidence="2" type="ORF">O181_068441</name>
</gene>
<accession>A0A9Q3F1J9</accession>
<comment type="caution">
    <text evidence="2">The sequence shown here is derived from an EMBL/GenBank/DDBJ whole genome shotgun (WGS) entry which is preliminary data.</text>
</comment>
<name>A0A9Q3F1J9_9BASI</name>
<evidence type="ECO:0000313" key="3">
    <source>
        <dbReference type="Proteomes" id="UP000765509"/>
    </source>
</evidence>
<keyword evidence="3" id="KW-1185">Reference proteome</keyword>
<protein>
    <submittedName>
        <fullName evidence="2">Uncharacterized protein</fullName>
    </submittedName>
</protein>
<proteinExistence type="predicted"/>